<comment type="catalytic activity">
    <reaction evidence="7">
        <text>shikimate + ATP = 3-phosphoshikimate + ADP + H(+)</text>
        <dbReference type="Rhea" id="RHEA:13121"/>
        <dbReference type="ChEBI" id="CHEBI:15378"/>
        <dbReference type="ChEBI" id="CHEBI:30616"/>
        <dbReference type="ChEBI" id="CHEBI:36208"/>
        <dbReference type="ChEBI" id="CHEBI:145989"/>
        <dbReference type="ChEBI" id="CHEBI:456216"/>
        <dbReference type="EC" id="2.7.1.71"/>
    </reaction>
</comment>
<accession>A0A2Z6B0N1</accession>
<dbReference type="InterPro" id="IPR027417">
    <property type="entry name" value="P-loop_NTPase"/>
</dbReference>
<dbReference type="EMBL" id="AP017378">
    <property type="protein sequence ID" value="BBD09087.1"/>
    <property type="molecule type" value="Genomic_DNA"/>
</dbReference>
<dbReference type="PANTHER" id="PTHR21087">
    <property type="entry name" value="SHIKIMATE KINASE"/>
    <property type="match status" value="1"/>
</dbReference>
<keyword evidence="4 7" id="KW-0418">Kinase</keyword>
<feature type="binding site" evidence="7">
    <location>
        <position position="43"/>
    </location>
    <ligand>
        <name>substrate</name>
    </ligand>
</feature>
<keyword evidence="7" id="KW-0479">Metal-binding</keyword>
<keyword evidence="6 7" id="KW-0057">Aromatic amino acid biosynthesis</keyword>
<feature type="binding site" evidence="7">
    <location>
        <position position="25"/>
    </location>
    <ligand>
        <name>Mg(2+)</name>
        <dbReference type="ChEBI" id="CHEBI:18420"/>
    </ligand>
</feature>
<protein>
    <recommendedName>
        <fullName evidence="7">Shikimate kinase</fullName>
        <shortName evidence="7">SK</shortName>
        <ecNumber evidence="7">2.7.1.71</ecNumber>
    </recommendedName>
</protein>
<keyword evidence="7" id="KW-0963">Cytoplasm</keyword>
<dbReference type="UniPathway" id="UPA00053">
    <property type="reaction ID" value="UER00088"/>
</dbReference>
<feature type="binding site" evidence="7">
    <location>
        <position position="88"/>
    </location>
    <ligand>
        <name>substrate</name>
    </ligand>
</feature>
<comment type="pathway">
    <text evidence="7">Metabolic intermediate biosynthesis; chorismate biosynthesis; chorismate from D-erythrose 4-phosphate and phosphoenolpyruvate: step 5/7.</text>
</comment>
<feature type="binding site" evidence="7">
    <location>
        <begin position="21"/>
        <end position="26"/>
    </location>
    <ligand>
        <name>ATP</name>
        <dbReference type="ChEBI" id="CHEBI:30616"/>
    </ligand>
</feature>
<reference evidence="8 9" key="1">
    <citation type="journal article" date="2018" name="Sci. Adv.">
        <title>Multi-heme cytochromes provide a pathway for survival in energy-limited environments.</title>
        <authorList>
            <person name="Deng X."/>
            <person name="Dohmae N."/>
            <person name="Nealson K.H."/>
            <person name="Hashimoto K."/>
            <person name="Okamoto A."/>
        </authorList>
    </citation>
    <scope>NUCLEOTIDE SEQUENCE [LARGE SCALE GENOMIC DNA]</scope>
    <source>
        <strain evidence="8 9">IS5</strain>
    </source>
</reference>
<evidence type="ECO:0000313" key="9">
    <source>
        <dbReference type="Proteomes" id="UP000269883"/>
    </source>
</evidence>
<dbReference type="Pfam" id="PF01202">
    <property type="entry name" value="SKI"/>
    <property type="match status" value="1"/>
</dbReference>
<dbReference type="PANTHER" id="PTHR21087:SF16">
    <property type="entry name" value="SHIKIMATE KINASE 1, CHLOROPLASTIC"/>
    <property type="match status" value="1"/>
</dbReference>
<dbReference type="NCBIfam" id="NF040667">
    <property type="entry name" value="hom_kin_desulfo"/>
    <property type="match status" value="1"/>
</dbReference>
<comment type="function">
    <text evidence="7">Catalyzes the specific phosphorylation of the 3-hydroxyl group of shikimic acid using ATP as a cosubstrate.</text>
</comment>
<dbReference type="GO" id="GO:0008652">
    <property type="term" value="P:amino acid biosynthetic process"/>
    <property type="evidence" value="ECO:0007669"/>
    <property type="project" value="UniProtKB-KW"/>
</dbReference>
<dbReference type="AlphaFoldDB" id="A0A2Z6B0N1"/>
<keyword evidence="1 7" id="KW-0028">Amino-acid biosynthesis</keyword>
<keyword evidence="9" id="KW-1185">Reference proteome</keyword>
<dbReference type="SUPFAM" id="SSF52540">
    <property type="entry name" value="P-loop containing nucleoside triphosphate hydrolases"/>
    <property type="match status" value="1"/>
</dbReference>
<dbReference type="CDD" id="cd00464">
    <property type="entry name" value="SK"/>
    <property type="match status" value="1"/>
</dbReference>
<comment type="subunit">
    <text evidence="7">Monomer.</text>
</comment>
<organism evidence="8 9">
    <name type="scientific">Desulfovibrio ferrophilus</name>
    <dbReference type="NCBI Taxonomy" id="241368"/>
    <lineage>
        <taxon>Bacteria</taxon>
        <taxon>Pseudomonadati</taxon>
        <taxon>Thermodesulfobacteriota</taxon>
        <taxon>Desulfovibrionia</taxon>
        <taxon>Desulfovibrionales</taxon>
        <taxon>Desulfovibrionaceae</taxon>
        <taxon>Desulfovibrio</taxon>
    </lineage>
</organism>
<comment type="cofactor">
    <cofactor evidence="7">
        <name>Mg(2+)</name>
        <dbReference type="ChEBI" id="CHEBI:18420"/>
    </cofactor>
    <text evidence="7">Binds 1 Mg(2+) ion per subunit.</text>
</comment>
<evidence type="ECO:0000256" key="2">
    <source>
        <dbReference type="ARBA" id="ARBA00022679"/>
    </source>
</evidence>
<evidence type="ECO:0000256" key="6">
    <source>
        <dbReference type="ARBA" id="ARBA00023141"/>
    </source>
</evidence>
<dbReference type="GO" id="GO:0005524">
    <property type="term" value="F:ATP binding"/>
    <property type="evidence" value="ECO:0007669"/>
    <property type="project" value="UniProtKB-UniRule"/>
</dbReference>
<dbReference type="GO" id="GO:0009423">
    <property type="term" value="P:chorismate biosynthetic process"/>
    <property type="evidence" value="ECO:0007669"/>
    <property type="project" value="UniProtKB-UniRule"/>
</dbReference>
<evidence type="ECO:0000256" key="1">
    <source>
        <dbReference type="ARBA" id="ARBA00022605"/>
    </source>
</evidence>
<feature type="binding site" evidence="7">
    <location>
        <position position="126"/>
    </location>
    <ligand>
        <name>ATP</name>
        <dbReference type="ChEBI" id="CHEBI:30616"/>
    </ligand>
</feature>
<dbReference type="OrthoDB" id="9800332at2"/>
<keyword evidence="3 7" id="KW-0547">Nucleotide-binding</keyword>
<dbReference type="InterPro" id="IPR000623">
    <property type="entry name" value="Shikimate_kinase/TSH1"/>
</dbReference>
<keyword evidence="7" id="KW-0460">Magnesium</keyword>
<comment type="subcellular location">
    <subcellularLocation>
        <location evidence="7">Cytoplasm</location>
    </subcellularLocation>
</comment>
<dbReference type="Proteomes" id="UP000269883">
    <property type="component" value="Chromosome"/>
</dbReference>
<dbReference type="RefSeq" id="WP_126379765.1">
    <property type="nucleotide sequence ID" value="NZ_AP017378.1"/>
</dbReference>
<name>A0A2Z6B0N1_9BACT</name>
<dbReference type="Gene3D" id="3.40.50.300">
    <property type="entry name" value="P-loop containing nucleotide triphosphate hydrolases"/>
    <property type="match status" value="1"/>
</dbReference>
<dbReference type="GO" id="GO:0004765">
    <property type="term" value="F:shikimate kinase activity"/>
    <property type="evidence" value="ECO:0007669"/>
    <property type="project" value="UniProtKB-UniRule"/>
</dbReference>
<comment type="similarity">
    <text evidence="7">Belongs to the shikimate kinase family.</text>
</comment>
<dbReference type="GO" id="GO:0005829">
    <property type="term" value="C:cytosol"/>
    <property type="evidence" value="ECO:0007669"/>
    <property type="project" value="TreeGrafter"/>
</dbReference>
<dbReference type="HAMAP" id="MF_00109">
    <property type="entry name" value="Shikimate_kinase"/>
    <property type="match status" value="1"/>
</dbReference>
<evidence type="ECO:0000256" key="7">
    <source>
        <dbReference type="HAMAP-Rule" id="MF_00109"/>
    </source>
</evidence>
<dbReference type="EC" id="2.7.1.71" evidence="7"/>
<gene>
    <name evidence="7 8" type="primary">aroK</name>
    <name evidence="8" type="ORF">DFE_2361</name>
</gene>
<evidence type="ECO:0000256" key="3">
    <source>
        <dbReference type="ARBA" id="ARBA00022741"/>
    </source>
</evidence>
<proteinExistence type="inferred from homology"/>
<dbReference type="KEGG" id="dfl:DFE_2361"/>
<dbReference type="InterPro" id="IPR031322">
    <property type="entry name" value="Shikimate/glucono_kinase"/>
</dbReference>
<keyword evidence="5 7" id="KW-0067">ATP-binding</keyword>
<evidence type="ECO:0000313" key="8">
    <source>
        <dbReference type="EMBL" id="BBD09087.1"/>
    </source>
</evidence>
<comment type="caution">
    <text evidence="7">Lacks conserved residue(s) required for the propagation of feature annotation.</text>
</comment>
<dbReference type="GO" id="GO:0000287">
    <property type="term" value="F:magnesium ion binding"/>
    <property type="evidence" value="ECO:0007669"/>
    <property type="project" value="UniProtKB-UniRule"/>
</dbReference>
<sequence length="179" mass="19353">MVAFSTRQTDEGCVTLIGMAGAGKTTVGKALAEHLQWAHMDTDHLLESFFGRPLQDIFDALGRESFIRTEEEIVTQIFAKRAVISTGGSVIYGAEAIARLNTLGPLVHLDPGVETTCARVGGAQGRGLAIADGQTVQDLYNERKPLYEQIADLTLDTASLSPEDCARHIADWLAHQDKS</sequence>
<dbReference type="GO" id="GO:0009073">
    <property type="term" value="P:aromatic amino acid family biosynthetic process"/>
    <property type="evidence" value="ECO:0007669"/>
    <property type="project" value="UniProtKB-KW"/>
</dbReference>
<evidence type="ECO:0000256" key="5">
    <source>
        <dbReference type="ARBA" id="ARBA00022840"/>
    </source>
</evidence>
<keyword evidence="2 7" id="KW-0808">Transferase</keyword>
<dbReference type="PRINTS" id="PR01100">
    <property type="entry name" value="SHIKIMTKNASE"/>
</dbReference>
<evidence type="ECO:0000256" key="4">
    <source>
        <dbReference type="ARBA" id="ARBA00022777"/>
    </source>
</evidence>
<feature type="binding site" evidence="7">
    <location>
        <position position="143"/>
    </location>
    <ligand>
        <name>substrate</name>
    </ligand>
</feature>